<accession>A0A1D9FWP6</accession>
<evidence type="ECO:0000313" key="1">
    <source>
        <dbReference type="EMBL" id="AOY79743.1"/>
    </source>
</evidence>
<evidence type="ECO:0000313" key="2">
    <source>
        <dbReference type="Proteomes" id="UP000176944"/>
    </source>
</evidence>
<dbReference type="Proteomes" id="UP000176944">
    <property type="component" value="Chromosome"/>
</dbReference>
<organism evidence="1 2">
    <name type="scientific">Moorena producens (strain JHB)</name>
    <dbReference type="NCBI Taxonomy" id="1454205"/>
    <lineage>
        <taxon>Bacteria</taxon>
        <taxon>Bacillati</taxon>
        <taxon>Cyanobacteriota</taxon>
        <taxon>Cyanophyceae</taxon>
        <taxon>Coleofasciculales</taxon>
        <taxon>Coleofasciculaceae</taxon>
        <taxon>Moorena</taxon>
    </lineage>
</organism>
<dbReference type="EMBL" id="CP017708">
    <property type="protein sequence ID" value="AOY79743.1"/>
    <property type="molecule type" value="Genomic_DNA"/>
</dbReference>
<name>A0A1D9FWP6_MOOP1</name>
<sequence>MVIFWLIPITASFGGNRPTYQTNRLRLVRGEGFGDGVSKIRWPRQYQICAIPRADSPAKTSSFGDKYTHLVSKRVHHTTLIQ</sequence>
<reference evidence="2" key="1">
    <citation type="submission" date="2016-10" db="EMBL/GenBank/DDBJ databases">
        <title>Comparative genomics uncovers the prolific and rare metabolic potential of the cyanobacterial genus Moorea.</title>
        <authorList>
            <person name="Leao T."/>
            <person name="Castelao G."/>
            <person name="Korobeynikov A."/>
            <person name="Monroe E.A."/>
            <person name="Podell S."/>
            <person name="Glukhov E."/>
            <person name="Allen E."/>
            <person name="Gerwick W.H."/>
            <person name="Gerwick L."/>
        </authorList>
    </citation>
    <scope>NUCLEOTIDE SEQUENCE [LARGE SCALE GENOMIC DNA]</scope>
    <source>
        <strain evidence="2">JHB</strain>
    </source>
</reference>
<proteinExistence type="predicted"/>
<dbReference type="AlphaFoldDB" id="A0A1D9FWP6"/>
<gene>
    <name evidence="1" type="ORF">BJP36_07200</name>
</gene>
<protein>
    <submittedName>
        <fullName evidence="1">Uncharacterized protein</fullName>
    </submittedName>
</protein>